<dbReference type="Proteomes" id="UP001597458">
    <property type="component" value="Unassembled WGS sequence"/>
</dbReference>
<gene>
    <name evidence="1" type="ORF">ACFSTF_12465</name>
</gene>
<comment type="caution">
    <text evidence="1">The sequence shown here is derived from an EMBL/GenBank/DDBJ whole genome shotgun (WGS) entry which is preliminary data.</text>
</comment>
<accession>A0ABW5PTA4</accession>
<name>A0ABW5PTA4_9BACI</name>
<dbReference type="EMBL" id="JBHUMR010000014">
    <property type="protein sequence ID" value="MFD2618121.1"/>
    <property type="molecule type" value="Genomic_DNA"/>
</dbReference>
<protein>
    <submittedName>
        <fullName evidence="1">Uncharacterized protein</fullName>
    </submittedName>
</protein>
<evidence type="ECO:0000313" key="1">
    <source>
        <dbReference type="EMBL" id="MFD2618121.1"/>
    </source>
</evidence>
<sequence length="165" mass="19573">MDVLTISKQDWILNLEFIDFTEAEGYDLGYEFETALKIKRNGFNTEINSFYFTSRSVYGFYKSMKEYYRSEKNHQPNSILFTLESDTCELKFVFRAHKNKELILSVGYNNLNNDDSLKISINLDIETLPYIIESIDDFFLAFPLEFEEEKSNFFRKFLKSACSKR</sequence>
<evidence type="ECO:0000313" key="2">
    <source>
        <dbReference type="Proteomes" id="UP001597458"/>
    </source>
</evidence>
<proteinExistence type="predicted"/>
<organism evidence="1 2">
    <name type="scientific">Terrilactibacillus laevilacticus</name>
    <dbReference type="NCBI Taxonomy" id="1380157"/>
    <lineage>
        <taxon>Bacteria</taxon>
        <taxon>Bacillati</taxon>
        <taxon>Bacillota</taxon>
        <taxon>Bacilli</taxon>
        <taxon>Bacillales</taxon>
        <taxon>Bacillaceae</taxon>
        <taxon>Terrilactibacillus</taxon>
    </lineage>
</organism>
<reference evidence="2" key="1">
    <citation type="journal article" date="2019" name="Int. J. Syst. Evol. Microbiol.">
        <title>The Global Catalogue of Microorganisms (GCM) 10K type strain sequencing project: providing services to taxonomists for standard genome sequencing and annotation.</title>
        <authorList>
            <consortium name="The Broad Institute Genomics Platform"/>
            <consortium name="The Broad Institute Genome Sequencing Center for Infectious Disease"/>
            <person name="Wu L."/>
            <person name="Ma J."/>
        </authorList>
    </citation>
    <scope>NUCLEOTIDE SEQUENCE [LARGE SCALE GENOMIC DNA]</scope>
    <source>
        <strain evidence="2">TISTR 2241</strain>
    </source>
</reference>
<keyword evidence="2" id="KW-1185">Reference proteome</keyword>
<dbReference type="RefSeq" id="WP_141190097.1">
    <property type="nucleotide sequence ID" value="NZ_JBHUMR010000014.1"/>
</dbReference>